<gene>
    <name evidence="1" type="ORF">NEF87_002914</name>
</gene>
<proteinExistence type="predicted"/>
<dbReference type="EMBL" id="CP104013">
    <property type="protein sequence ID" value="UYP46629.1"/>
    <property type="molecule type" value="Genomic_DNA"/>
</dbReference>
<organism evidence="1 2">
    <name type="scientific">Candidatus Lokiarchaeum ossiferum</name>
    <dbReference type="NCBI Taxonomy" id="2951803"/>
    <lineage>
        <taxon>Archaea</taxon>
        <taxon>Promethearchaeati</taxon>
        <taxon>Promethearchaeota</taxon>
        <taxon>Promethearchaeia</taxon>
        <taxon>Promethearchaeales</taxon>
        <taxon>Promethearchaeaceae</taxon>
        <taxon>Candidatus Lokiarchaeum</taxon>
    </lineage>
</organism>
<evidence type="ECO:0000313" key="1">
    <source>
        <dbReference type="EMBL" id="UYP46629.1"/>
    </source>
</evidence>
<keyword evidence="2" id="KW-1185">Reference proteome</keyword>
<dbReference type="Proteomes" id="UP001208689">
    <property type="component" value="Chromosome"/>
</dbReference>
<sequence>MITMAKKSPAEQQLKKYVKARTKGKEEPICVFIKIREAKDVVDLKIKDTENGIVELRVSSTNEHYPKWYTHGYLIDLKNLRLNYKEIKNSLEVQDVLLNPAKLVHAATKQLLTKLDKDYGGILPDGKKLFWKTEKFKKSKDPYKVKMKAM</sequence>
<accession>A0ABY6HSZ7</accession>
<reference evidence="1" key="1">
    <citation type="submission" date="2022-09" db="EMBL/GenBank/DDBJ databases">
        <title>Actin cytoskeleton and complex cell architecture in an #Asgard archaeon.</title>
        <authorList>
            <person name="Ponce Toledo R.I."/>
            <person name="Schleper C."/>
            <person name="Rodrigues Oliveira T."/>
            <person name="Wollweber F."/>
            <person name="Xu J."/>
            <person name="Rittmann S."/>
            <person name="Klingl A."/>
            <person name="Pilhofer M."/>
        </authorList>
    </citation>
    <scope>NUCLEOTIDE SEQUENCE</scope>
    <source>
        <strain evidence="1">B-35</strain>
    </source>
</reference>
<name>A0ABY6HSZ7_9ARCH</name>
<evidence type="ECO:0000313" key="2">
    <source>
        <dbReference type="Proteomes" id="UP001208689"/>
    </source>
</evidence>
<protein>
    <submittedName>
        <fullName evidence="1">Uncharacterized protein</fullName>
    </submittedName>
</protein>